<comment type="subcellular location">
    <subcellularLocation>
        <location evidence="1">Cytoplasm</location>
    </subcellularLocation>
</comment>
<gene>
    <name evidence="8" type="ORF">LS81_004785</name>
</gene>
<dbReference type="SUPFAM" id="SSF53244">
    <property type="entry name" value="MurD-like peptide ligases, peptide-binding domain"/>
    <property type="match status" value="1"/>
</dbReference>
<dbReference type="GO" id="GO:0005737">
    <property type="term" value="C:cytoplasm"/>
    <property type="evidence" value="ECO:0007669"/>
    <property type="project" value="UniProtKB-SubCell"/>
</dbReference>
<keyword evidence="4 8" id="KW-0436">Ligase</keyword>
<dbReference type="Gene3D" id="3.40.50.720">
    <property type="entry name" value="NAD(P)-binding Rossmann-like Domain"/>
    <property type="match status" value="1"/>
</dbReference>
<evidence type="ECO:0000256" key="5">
    <source>
        <dbReference type="ARBA" id="ARBA00022741"/>
    </source>
</evidence>
<evidence type="ECO:0000256" key="4">
    <source>
        <dbReference type="ARBA" id="ARBA00022598"/>
    </source>
</evidence>
<dbReference type="GO" id="GO:0008360">
    <property type="term" value="P:regulation of cell shape"/>
    <property type="evidence" value="ECO:0007669"/>
    <property type="project" value="InterPro"/>
</dbReference>
<evidence type="ECO:0000256" key="1">
    <source>
        <dbReference type="ARBA" id="ARBA00004496"/>
    </source>
</evidence>
<keyword evidence="3" id="KW-0963">Cytoplasm</keyword>
<comment type="pathway">
    <text evidence="2">Cell wall biogenesis; peptidoglycan biosynthesis.</text>
</comment>
<dbReference type="PANTHER" id="PTHR43692">
    <property type="entry name" value="UDP-N-ACETYLMURAMOYLALANINE--D-GLUTAMATE LIGASE"/>
    <property type="match status" value="1"/>
</dbReference>
<dbReference type="Gene3D" id="3.40.1190.10">
    <property type="entry name" value="Mur-like, catalytic domain"/>
    <property type="match status" value="1"/>
</dbReference>
<evidence type="ECO:0000313" key="8">
    <source>
        <dbReference type="EMBL" id="TLD83405.1"/>
    </source>
</evidence>
<dbReference type="RefSeq" id="WP_034345998.1">
    <property type="nucleotide sequence ID" value="NZ_FZNG01000038.1"/>
</dbReference>
<feature type="domain" description="Mur ligase central" evidence="7">
    <location>
        <begin position="104"/>
        <end position="270"/>
    </location>
</feature>
<evidence type="ECO:0000259" key="7">
    <source>
        <dbReference type="Pfam" id="PF08245"/>
    </source>
</evidence>
<dbReference type="AlphaFoldDB" id="A0A4U8SBI6"/>
<dbReference type="InterPro" id="IPR036565">
    <property type="entry name" value="Mur-like_cat_sf"/>
</dbReference>
<keyword evidence="5" id="KW-0547">Nucleotide-binding</keyword>
<dbReference type="InterPro" id="IPR013221">
    <property type="entry name" value="Mur_ligase_cen"/>
</dbReference>
<evidence type="ECO:0000256" key="3">
    <source>
        <dbReference type="ARBA" id="ARBA00022490"/>
    </source>
</evidence>
<dbReference type="Gene3D" id="3.90.190.20">
    <property type="entry name" value="Mur ligase, C-terminal domain"/>
    <property type="match status" value="1"/>
</dbReference>
<name>A0A4U8SBI6_9HELI</name>
<dbReference type="Pfam" id="PF08245">
    <property type="entry name" value="Mur_ligase_M"/>
    <property type="match status" value="1"/>
</dbReference>
<dbReference type="OrthoDB" id="9809796at2"/>
<keyword evidence="6" id="KW-0067">ATP-binding</keyword>
<evidence type="ECO:0000256" key="2">
    <source>
        <dbReference type="ARBA" id="ARBA00004752"/>
    </source>
</evidence>
<dbReference type="PANTHER" id="PTHR43692:SF1">
    <property type="entry name" value="UDP-N-ACETYLMURAMOYLALANINE--D-GLUTAMATE LIGASE"/>
    <property type="match status" value="1"/>
</dbReference>
<accession>A0A4U8SBI6</accession>
<organism evidence="8 9">
    <name type="scientific">Helicobacter trogontum</name>
    <dbReference type="NCBI Taxonomy" id="50960"/>
    <lineage>
        <taxon>Bacteria</taxon>
        <taxon>Pseudomonadati</taxon>
        <taxon>Campylobacterota</taxon>
        <taxon>Epsilonproteobacteria</taxon>
        <taxon>Campylobacterales</taxon>
        <taxon>Helicobacteraceae</taxon>
        <taxon>Helicobacter</taxon>
    </lineage>
</organism>
<protein>
    <submittedName>
        <fullName evidence="8">UDP-N-acetylmuramoylalanine--D-glutamate ligase</fullName>
    </submittedName>
</protein>
<dbReference type="InterPro" id="IPR005762">
    <property type="entry name" value="MurD"/>
</dbReference>
<dbReference type="SUPFAM" id="SSF53623">
    <property type="entry name" value="MurD-like peptide ligases, catalytic domain"/>
    <property type="match status" value="1"/>
</dbReference>
<dbReference type="GO" id="GO:0008764">
    <property type="term" value="F:UDP-N-acetylmuramoylalanine-D-glutamate ligase activity"/>
    <property type="evidence" value="ECO:0007669"/>
    <property type="project" value="UniProtKB-EC"/>
</dbReference>
<sequence length="478" mass="54917">MYVNILGYGVTNKALVTLLNKQNITCHIYDDKYKNDEIDLMGNICQSFKKIATLQEINPHGDTNLAIISPGIQPDSAFLSYFKNIISEYDFIFHIAKGIYSIWVSGTNGKTTTTEMLSCMLNAKSGGNIGIPLATLFMQDYMCDTIQTPIDIKHFQHHKRMSENYKVYDVPSMQDCNALWVLETSSFSLHYTYYALPNIYILLPLSQDHISWHGGFEAYIADKLKPLQYMNYAADSKKHYALIPRELMQYEVAKNIITSTKANVMLYTDSRDLYAYLQCEKKYFDYFKEPFKLDFMVAASGMHFGNVAFDIDNILEYKIGAYRMEEHKKHGLLFINDSKATNPHAVLSALYTYRHHRIYLILGGDSKGAKMDMLYPFLQENKVKVFSIGRDGAMIASECRANDIWVKKCFTLDNAMESIYSVLCNDYTLDSINDMDKHCDDSNRPIVMLSPACASLDQYSSYKERGDKFNELMEKIFE</sequence>
<evidence type="ECO:0000313" key="9">
    <source>
        <dbReference type="Proteomes" id="UP000029878"/>
    </source>
</evidence>
<dbReference type="GO" id="GO:0051301">
    <property type="term" value="P:cell division"/>
    <property type="evidence" value="ECO:0007669"/>
    <property type="project" value="InterPro"/>
</dbReference>
<reference evidence="8 9" key="1">
    <citation type="journal article" date="2014" name="Genome Announc.">
        <title>Draft genome sequences of eight enterohepatic helicobacter species isolated from both laboratory and wild rodents.</title>
        <authorList>
            <person name="Sheh A."/>
            <person name="Shen Z."/>
            <person name="Fox J.G."/>
        </authorList>
    </citation>
    <scope>NUCLEOTIDE SEQUENCE [LARGE SCALE GENOMIC DNA]</scope>
    <source>
        <strain evidence="8 9">ATCC 700114</strain>
    </source>
</reference>
<evidence type="ECO:0000256" key="6">
    <source>
        <dbReference type="ARBA" id="ARBA00022840"/>
    </source>
</evidence>
<comment type="caution">
    <text evidence="8">The sequence shown here is derived from an EMBL/GenBank/DDBJ whole genome shotgun (WGS) entry which is preliminary data.</text>
</comment>
<dbReference type="GO" id="GO:0005524">
    <property type="term" value="F:ATP binding"/>
    <property type="evidence" value="ECO:0007669"/>
    <property type="project" value="UniProtKB-KW"/>
</dbReference>
<dbReference type="InterPro" id="IPR036615">
    <property type="entry name" value="Mur_ligase_C_dom_sf"/>
</dbReference>
<dbReference type="EMBL" id="JRPL02000008">
    <property type="protein sequence ID" value="TLD83405.1"/>
    <property type="molecule type" value="Genomic_DNA"/>
</dbReference>
<dbReference type="Proteomes" id="UP000029878">
    <property type="component" value="Unassembled WGS sequence"/>
</dbReference>
<proteinExistence type="predicted"/>